<reference evidence="2" key="1">
    <citation type="submission" date="2014-05" db="EMBL/GenBank/DDBJ databases">
        <title>The genome and life-stage specific transcriptomes of Globodera pallida elucidate key aspects of plant parasitism by a cyst nematode.</title>
        <authorList>
            <person name="Cotton J.A."/>
            <person name="Lilley C.J."/>
            <person name="Jones L.M."/>
            <person name="Kikuchi T."/>
            <person name="Reid A.J."/>
            <person name="Thorpe P."/>
            <person name="Tsai I.J."/>
            <person name="Beasley H."/>
            <person name="Blok V."/>
            <person name="Cock P.J.A."/>
            <person name="Van den Akker S.E."/>
            <person name="Holroyd N."/>
            <person name="Hunt M."/>
            <person name="Mantelin S."/>
            <person name="Naghra H."/>
            <person name="Pain A."/>
            <person name="Palomares-Rius J.E."/>
            <person name="Zarowiecki M."/>
            <person name="Berriman M."/>
            <person name="Jones J.T."/>
            <person name="Urwin P.E."/>
        </authorList>
    </citation>
    <scope>NUCLEOTIDE SEQUENCE [LARGE SCALE GENOMIC DNA]</scope>
    <source>
        <strain evidence="2">Lindley</strain>
    </source>
</reference>
<dbReference type="WBParaSite" id="GPLIN_000371200">
    <property type="protein sequence ID" value="GPLIN_000371200"/>
    <property type="gene ID" value="GPLIN_000371200"/>
</dbReference>
<proteinExistence type="predicted"/>
<dbReference type="Gene3D" id="3.40.630.10">
    <property type="entry name" value="Zn peptidases"/>
    <property type="match status" value="1"/>
</dbReference>
<dbReference type="SUPFAM" id="SSF53187">
    <property type="entry name" value="Zn-dependent exopeptidases"/>
    <property type="match status" value="1"/>
</dbReference>
<evidence type="ECO:0000313" key="3">
    <source>
        <dbReference type="WBParaSite" id="GPLIN_000371200"/>
    </source>
</evidence>
<dbReference type="InterPro" id="IPR052083">
    <property type="entry name" value="Aminoacylase-1_M20A"/>
</dbReference>
<dbReference type="AlphaFoldDB" id="A0A183BSX6"/>
<reference evidence="3" key="2">
    <citation type="submission" date="2016-06" db="UniProtKB">
        <authorList>
            <consortium name="WormBaseParasite"/>
        </authorList>
    </citation>
    <scope>IDENTIFICATION</scope>
</reference>
<dbReference type="Proteomes" id="UP000050741">
    <property type="component" value="Unassembled WGS sequence"/>
</dbReference>
<evidence type="ECO:0000313" key="2">
    <source>
        <dbReference type="Proteomes" id="UP000050741"/>
    </source>
</evidence>
<protein>
    <submittedName>
        <fullName evidence="3">Aminoacylase-1</fullName>
    </submittedName>
</protein>
<keyword evidence="1" id="KW-0732">Signal</keyword>
<evidence type="ECO:0000256" key="1">
    <source>
        <dbReference type="SAM" id="SignalP"/>
    </source>
</evidence>
<keyword evidence="2" id="KW-1185">Reference proteome</keyword>
<feature type="chain" id="PRO_5012294620" evidence="1">
    <location>
        <begin position="16"/>
        <end position="227"/>
    </location>
</feature>
<dbReference type="PANTHER" id="PTHR45892:SF1">
    <property type="entry name" value="AMINOACYLASE-1"/>
    <property type="match status" value="1"/>
</dbReference>
<dbReference type="PANTHER" id="PTHR45892">
    <property type="entry name" value="AMINOACYLASE-1"/>
    <property type="match status" value="1"/>
</dbReference>
<dbReference type="GO" id="GO:0004046">
    <property type="term" value="F:aminoacylase activity"/>
    <property type="evidence" value="ECO:0007669"/>
    <property type="project" value="TreeGrafter"/>
</dbReference>
<feature type="signal peptide" evidence="1">
    <location>
        <begin position="1"/>
        <end position="15"/>
    </location>
</feature>
<accession>A0A183BSX6</accession>
<name>A0A183BSX6_GLOPA</name>
<sequence>MRLLIIFYTFCTVSGIKIVLSTGVGGHKSSLAFPSGQTFLELVPSTSGGRQVKSLEEMPWKNKVTVALNDATKRSKSLQKVRMTKNDIIGIPPKRDNDNKQLVQKITPNAVELKERNIFWNAIGSWKGQKKEAEVKKEKEADKEPLAVTRFRQYLRINTEQPRPDYQKNRDFLFDYAAELGLKAWEYECVPGKLFVGITFAGTDPNLPALLLYSHSDVVPTISVKFC</sequence>
<organism evidence="2 3">
    <name type="scientific">Globodera pallida</name>
    <name type="common">Potato cyst nematode worm</name>
    <name type="synonym">Heterodera pallida</name>
    <dbReference type="NCBI Taxonomy" id="36090"/>
    <lineage>
        <taxon>Eukaryota</taxon>
        <taxon>Metazoa</taxon>
        <taxon>Ecdysozoa</taxon>
        <taxon>Nematoda</taxon>
        <taxon>Chromadorea</taxon>
        <taxon>Rhabditida</taxon>
        <taxon>Tylenchina</taxon>
        <taxon>Tylenchomorpha</taxon>
        <taxon>Tylenchoidea</taxon>
        <taxon>Heteroderidae</taxon>
        <taxon>Heteroderinae</taxon>
        <taxon>Globodera</taxon>
    </lineage>
</organism>